<feature type="non-terminal residue" evidence="1">
    <location>
        <position position="1"/>
    </location>
</feature>
<protein>
    <submittedName>
        <fullName evidence="1">Uncharacterized protein</fullName>
    </submittedName>
</protein>
<dbReference type="AlphaFoldDB" id="A0A0C9Y5T5"/>
<dbReference type="EMBL" id="KN833772">
    <property type="protein sequence ID" value="KIK20085.1"/>
    <property type="molecule type" value="Genomic_DNA"/>
</dbReference>
<reference evidence="1 2" key="1">
    <citation type="submission" date="2014-04" db="EMBL/GenBank/DDBJ databases">
        <authorList>
            <consortium name="DOE Joint Genome Institute"/>
            <person name="Kuo A."/>
            <person name="Kohler A."/>
            <person name="Costa M.D."/>
            <person name="Nagy L.G."/>
            <person name="Floudas D."/>
            <person name="Copeland A."/>
            <person name="Barry K.W."/>
            <person name="Cichocki N."/>
            <person name="Veneault-Fourrey C."/>
            <person name="LaButti K."/>
            <person name="Lindquist E.A."/>
            <person name="Lipzen A."/>
            <person name="Lundell T."/>
            <person name="Morin E."/>
            <person name="Murat C."/>
            <person name="Sun H."/>
            <person name="Tunlid A."/>
            <person name="Henrissat B."/>
            <person name="Grigoriev I.V."/>
            <person name="Hibbett D.S."/>
            <person name="Martin F."/>
            <person name="Nordberg H.P."/>
            <person name="Cantor M.N."/>
            <person name="Hua S.X."/>
        </authorList>
    </citation>
    <scope>NUCLEOTIDE SEQUENCE [LARGE SCALE GENOMIC DNA]</scope>
    <source>
        <strain evidence="1 2">441</strain>
    </source>
</reference>
<reference evidence="2" key="2">
    <citation type="submission" date="2015-01" db="EMBL/GenBank/DDBJ databases">
        <title>Evolutionary Origins and Diversification of the Mycorrhizal Mutualists.</title>
        <authorList>
            <consortium name="DOE Joint Genome Institute"/>
            <consortium name="Mycorrhizal Genomics Consortium"/>
            <person name="Kohler A."/>
            <person name="Kuo A."/>
            <person name="Nagy L.G."/>
            <person name="Floudas D."/>
            <person name="Copeland A."/>
            <person name="Barry K.W."/>
            <person name="Cichocki N."/>
            <person name="Veneault-Fourrey C."/>
            <person name="LaButti K."/>
            <person name="Lindquist E.A."/>
            <person name="Lipzen A."/>
            <person name="Lundell T."/>
            <person name="Morin E."/>
            <person name="Murat C."/>
            <person name="Riley R."/>
            <person name="Ohm R."/>
            <person name="Sun H."/>
            <person name="Tunlid A."/>
            <person name="Henrissat B."/>
            <person name="Grigoriev I.V."/>
            <person name="Hibbett D.S."/>
            <person name="Martin F."/>
        </authorList>
    </citation>
    <scope>NUCLEOTIDE SEQUENCE [LARGE SCALE GENOMIC DNA]</scope>
    <source>
        <strain evidence="2">441</strain>
    </source>
</reference>
<proteinExistence type="predicted"/>
<dbReference type="HOGENOM" id="CLU_2580380_0_0_1"/>
<organism evidence="1 2">
    <name type="scientific">Pisolithus microcarpus 441</name>
    <dbReference type="NCBI Taxonomy" id="765257"/>
    <lineage>
        <taxon>Eukaryota</taxon>
        <taxon>Fungi</taxon>
        <taxon>Dikarya</taxon>
        <taxon>Basidiomycota</taxon>
        <taxon>Agaricomycotina</taxon>
        <taxon>Agaricomycetes</taxon>
        <taxon>Agaricomycetidae</taxon>
        <taxon>Boletales</taxon>
        <taxon>Sclerodermatineae</taxon>
        <taxon>Pisolithaceae</taxon>
        <taxon>Pisolithus</taxon>
    </lineage>
</organism>
<sequence>VEPAARRTSRYRHGLHGLVEPTRVSGARQENMRFLHGTWSLWGFRPITQGRMLQRVESGQGSHHCYNLRVPSHASFRHHAV</sequence>
<accession>A0A0C9Y5T5</accession>
<evidence type="ECO:0000313" key="2">
    <source>
        <dbReference type="Proteomes" id="UP000054018"/>
    </source>
</evidence>
<evidence type="ECO:0000313" key="1">
    <source>
        <dbReference type="EMBL" id="KIK20085.1"/>
    </source>
</evidence>
<keyword evidence="2" id="KW-1185">Reference proteome</keyword>
<dbReference type="Proteomes" id="UP000054018">
    <property type="component" value="Unassembled WGS sequence"/>
</dbReference>
<gene>
    <name evidence="1" type="ORF">PISMIDRAFT_682589</name>
</gene>
<name>A0A0C9Y5T5_9AGAM</name>